<gene>
    <name evidence="1" type="ORF">YQE_00634</name>
</gene>
<dbReference type="HOGENOM" id="CLU_000526_4_1_1"/>
<proteinExistence type="predicted"/>
<sequence length="122" mass="14157">HFLIGRKLTSLPQEDLQDVPVGRLTQVQRIQQLAQHFWSRWHREYLGTLQTRSRWKTAQKNVKPGLMVLLKEDNTPPLQWSVGRIKAVHPGRDNIVRVVTVKTSKGEFKRACSRVCPLPIEQ</sequence>
<dbReference type="PANTHER" id="PTHR47331">
    <property type="entry name" value="PHD-TYPE DOMAIN-CONTAINING PROTEIN"/>
    <property type="match status" value="1"/>
</dbReference>
<protein>
    <submittedName>
        <fullName evidence="1">Uncharacterized protein</fullName>
    </submittedName>
</protein>
<accession>N6UVT8</accession>
<evidence type="ECO:0000313" key="1">
    <source>
        <dbReference type="EMBL" id="ENN83002.1"/>
    </source>
</evidence>
<dbReference type="OMA" id="WHREYLG"/>
<name>N6UVT8_DENPD</name>
<dbReference type="EMBL" id="KB737550">
    <property type="protein sequence ID" value="ENN83002.1"/>
    <property type="molecule type" value="Genomic_DNA"/>
</dbReference>
<dbReference type="AlphaFoldDB" id="N6UVT8"/>
<dbReference type="InterPro" id="IPR040676">
    <property type="entry name" value="DUF5641"/>
</dbReference>
<reference evidence="1" key="1">
    <citation type="journal article" date="2013" name="Genome Biol.">
        <title>Draft genome of the mountain pine beetle, Dendroctonus ponderosae Hopkins, a major forest pest.</title>
        <authorList>
            <person name="Keeling C.I."/>
            <person name="Yuen M.M."/>
            <person name="Liao N.Y."/>
            <person name="Docking T.R."/>
            <person name="Chan S.K."/>
            <person name="Taylor G.A."/>
            <person name="Palmquist D.L."/>
            <person name="Jackman S.D."/>
            <person name="Nguyen A."/>
            <person name="Li M."/>
            <person name="Henderson H."/>
            <person name="Janes J.K."/>
            <person name="Zhao Y."/>
            <person name="Pandoh P."/>
            <person name="Moore R."/>
            <person name="Sperling F.A."/>
            <person name="Huber D.P."/>
            <person name="Birol I."/>
            <person name="Jones S.J."/>
            <person name="Bohlmann J."/>
        </authorList>
    </citation>
    <scope>NUCLEOTIDE SEQUENCE</scope>
</reference>
<dbReference type="Pfam" id="PF18701">
    <property type="entry name" value="DUF5641"/>
    <property type="match status" value="1"/>
</dbReference>
<organism evidence="1">
    <name type="scientific">Dendroctonus ponderosae</name>
    <name type="common">Mountain pine beetle</name>
    <dbReference type="NCBI Taxonomy" id="77166"/>
    <lineage>
        <taxon>Eukaryota</taxon>
        <taxon>Metazoa</taxon>
        <taxon>Ecdysozoa</taxon>
        <taxon>Arthropoda</taxon>
        <taxon>Hexapoda</taxon>
        <taxon>Insecta</taxon>
        <taxon>Pterygota</taxon>
        <taxon>Neoptera</taxon>
        <taxon>Endopterygota</taxon>
        <taxon>Coleoptera</taxon>
        <taxon>Polyphaga</taxon>
        <taxon>Cucujiformia</taxon>
        <taxon>Curculionidae</taxon>
        <taxon>Scolytinae</taxon>
        <taxon>Dendroctonus</taxon>
    </lineage>
</organism>
<dbReference type="OrthoDB" id="6766792at2759"/>
<feature type="non-terminal residue" evidence="1">
    <location>
        <position position="1"/>
    </location>
</feature>